<evidence type="ECO:0000256" key="2">
    <source>
        <dbReference type="ARBA" id="ARBA00022475"/>
    </source>
</evidence>
<dbReference type="EMBL" id="CP003418">
    <property type="protein sequence ID" value="AFH49127.1"/>
    <property type="molecule type" value="Genomic_DNA"/>
</dbReference>
<feature type="transmembrane region" description="Helical" evidence="6">
    <location>
        <begin position="136"/>
        <end position="158"/>
    </location>
</feature>
<keyword evidence="2" id="KW-1003">Cell membrane</keyword>
<evidence type="ECO:0000256" key="4">
    <source>
        <dbReference type="ARBA" id="ARBA00022989"/>
    </source>
</evidence>
<evidence type="ECO:0000256" key="3">
    <source>
        <dbReference type="ARBA" id="ARBA00022692"/>
    </source>
</evidence>
<evidence type="ECO:0000313" key="8">
    <source>
        <dbReference type="Proteomes" id="UP000007394"/>
    </source>
</evidence>
<evidence type="ECO:0000256" key="1">
    <source>
        <dbReference type="ARBA" id="ARBA00004651"/>
    </source>
</evidence>
<feature type="transmembrane region" description="Helical" evidence="6">
    <location>
        <begin position="195"/>
        <end position="213"/>
    </location>
</feature>
<dbReference type="HOGENOM" id="CLU_043124_0_0_10"/>
<feature type="transmembrane region" description="Helical" evidence="6">
    <location>
        <begin position="269"/>
        <end position="292"/>
    </location>
</feature>
<dbReference type="Pfam" id="PF01943">
    <property type="entry name" value="Polysacc_synt"/>
    <property type="match status" value="1"/>
</dbReference>
<protein>
    <submittedName>
        <fullName evidence="7">PTS system polysaccharide transporter</fullName>
    </submittedName>
</protein>
<feature type="transmembrane region" description="Helical" evidence="6">
    <location>
        <begin position="170"/>
        <end position="189"/>
    </location>
</feature>
<keyword evidence="5 6" id="KW-0472">Membrane</keyword>
<reference evidence="7 8" key="1">
    <citation type="journal article" date="2012" name="Front. Microbiol.">
        <title>Complete genome of Ignavibacterium album, a metabolically versatile, flagellated, facultative anaerobe from the phylum Chlorobi.</title>
        <authorList>
            <person name="Liu Z."/>
            <person name="Frigaard N.-U."/>
            <person name="Vogl K."/>
            <person name="Iino T."/>
            <person name="Ohkuma M."/>
            <person name="Overmann J."/>
            <person name="Bryant D.A."/>
        </authorList>
    </citation>
    <scope>NUCLEOTIDE SEQUENCE [LARGE SCALE GENOMIC DNA]</scope>
    <source>
        <strain evidence="8">DSM 19864 / JCM 16511 / NBRC 101810 / Mat9-16</strain>
    </source>
</reference>
<feature type="transmembrane region" description="Helical" evidence="6">
    <location>
        <begin position="99"/>
        <end position="121"/>
    </location>
</feature>
<keyword evidence="3 6" id="KW-0812">Transmembrane</keyword>
<dbReference type="InterPro" id="IPR050833">
    <property type="entry name" value="Poly_Biosynth_Transport"/>
</dbReference>
<feature type="transmembrane region" description="Helical" evidence="6">
    <location>
        <begin position="234"/>
        <end position="263"/>
    </location>
</feature>
<feature type="transmembrane region" description="Helical" evidence="6">
    <location>
        <begin position="21"/>
        <end position="47"/>
    </location>
</feature>
<comment type="subcellular location">
    <subcellularLocation>
        <location evidence="1">Cell membrane</location>
        <topology evidence="1">Multi-pass membrane protein</topology>
    </subcellularLocation>
</comment>
<name>I0AJH0_IGNAJ</name>
<evidence type="ECO:0000313" key="7">
    <source>
        <dbReference type="EMBL" id="AFH49127.1"/>
    </source>
</evidence>
<evidence type="ECO:0000256" key="5">
    <source>
        <dbReference type="ARBA" id="ARBA00023136"/>
    </source>
</evidence>
<accession>I0AJH0</accession>
<evidence type="ECO:0000256" key="6">
    <source>
        <dbReference type="SAM" id="Phobius"/>
    </source>
</evidence>
<dbReference type="GO" id="GO:0005886">
    <property type="term" value="C:plasma membrane"/>
    <property type="evidence" value="ECO:0007669"/>
    <property type="project" value="UniProtKB-SubCell"/>
</dbReference>
<dbReference type="eggNOG" id="COG2244">
    <property type="taxonomic scope" value="Bacteria"/>
</dbReference>
<dbReference type="Proteomes" id="UP000007394">
    <property type="component" value="Chromosome"/>
</dbReference>
<organism evidence="7 8">
    <name type="scientific">Ignavibacterium album (strain DSM 19864 / JCM 16511 / NBRC 101810 / Mat9-16)</name>
    <dbReference type="NCBI Taxonomy" id="945713"/>
    <lineage>
        <taxon>Bacteria</taxon>
        <taxon>Pseudomonadati</taxon>
        <taxon>Ignavibacteriota</taxon>
        <taxon>Ignavibacteria</taxon>
        <taxon>Ignavibacteriales</taxon>
        <taxon>Ignavibacteriaceae</taxon>
        <taxon>Ignavibacterium</taxon>
    </lineage>
</organism>
<feature type="transmembrane region" description="Helical" evidence="6">
    <location>
        <begin position="384"/>
        <end position="403"/>
    </location>
</feature>
<dbReference type="KEGG" id="ial:IALB_1417"/>
<keyword evidence="4 6" id="KW-1133">Transmembrane helix</keyword>
<feature type="transmembrane region" description="Helical" evidence="6">
    <location>
        <begin position="348"/>
        <end position="372"/>
    </location>
</feature>
<proteinExistence type="predicted"/>
<dbReference type="InterPro" id="IPR002797">
    <property type="entry name" value="Polysacc_synth"/>
</dbReference>
<dbReference type="PANTHER" id="PTHR30250:SF28">
    <property type="entry name" value="POLYSACCHARIDE BIOSYNTHESIS PROTEIN"/>
    <property type="match status" value="1"/>
</dbReference>
<feature type="transmembrane region" description="Helical" evidence="6">
    <location>
        <begin position="313"/>
        <end position="336"/>
    </location>
</feature>
<gene>
    <name evidence="7" type="ordered locus">IALB_1417</name>
</gene>
<feature type="transmembrane region" description="Helical" evidence="6">
    <location>
        <begin position="59"/>
        <end position="78"/>
    </location>
</feature>
<feature type="transmembrane region" description="Helical" evidence="6">
    <location>
        <begin position="409"/>
        <end position="429"/>
    </location>
</feature>
<dbReference type="AlphaFoldDB" id="I0AJH0"/>
<dbReference type="STRING" id="945713.IALB_1417"/>
<sequence length="435" mass="49260">MNSEKSNNLKQFKFRLLNSKLFNDSFWAIFGNFAGKGLSLLAGIFIAKILGKDIFGEFSIIKGTVISFSMLSTFGLGYSSTKFISEQITDKSSLVTDTIKSVLTITFLFSSIIGAIIYKFSNDIALALLNAPQLNIILKIVSLWIIFNALTTSQIGILSGLGKFRSLAKINILVGFFLFCLSIFLTYFFRLFGAVYALLISQIINFILNSFSIQKSIQGFPKSSKRNLELNFKILKFSIPVTLQELLYGFSTWLTSIIFVQYLDYGQLGLYNAAIQISSIILYIPGILRNVILNHFSKTNSNKSYQILLFKRVIFFNLVVTMIPVLFVIIFGQKITEFYGTSYQGLEILLILSSITTIFASIGNVLTQYYLSIGKNWTIFFFRAYRDIIGLLTFLLIVNYFSLENATKTLLILNLIFQSTFVLLLMINIKKYNCE</sequence>
<dbReference type="PANTHER" id="PTHR30250">
    <property type="entry name" value="PST FAMILY PREDICTED COLANIC ACID TRANSPORTER"/>
    <property type="match status" value="1"/>
</dbReference>
<keyword evidence="8" id="KW-1185">Reference proteome</keyword>